<dbReference type="Pfam" id="PF07730">
    <property type="entry name" value="HisKA_3"/>
    <property type="match status" value="1"/>
</dbReference>
<feature type="domain" description="Signal transduction histidine kinase subgroup 3 dimerisation and phosphoacceptor" evidence="6">
    <location>
        <begin position="213"/>
        <end position="277"/>
    </location>
</feature>
<keyword evidence="8" id="KW-1185">Reference proteome</keyword>
<dbReference type="GO" id="GO:0016020">
    <property type="term" value="C:membrane"/>
    <property type="evidence" value="ECO:0007669"/>
    <property type="project" value="InterPro"/>
</dbReference>
<dbReference type="GO" id="GO:0046983">
    <property type="term" value="F:protein dimerization activity"/>
    <property type="evidence" value="ECO:0007669"/>
    <property type="project" value="InterPro"/>
</dbReference>
<dbReference type="Gene3D" id="3.30.565.10">
    <property type="entry name" value="Histidine kinase-like ATPase, C-terminal domain"/>
    <property type="match status" value="1"/>
</dbReference>
<keyword evidence="1" id="KW-0808">Transferase</keyword>
<accession>A0A1H1M409</accession>
<feature type="transmembrane region" description="Helical" evidence="5">
    <location>
        <begin position="146"/>
        <end position="168"/>
    </location>
</feature>
<keyword evidence="2 7" id="KW-0418">Kinase</keyword>
<evidence type="ECO:0000259" key="6">
    <source>
        <dbReference type="Pfam" id="PF07730"/>
    </source>
</evidence>
<dbReference type="STRING" id="642780.SAMN04488570_0462"/>
<dbReference type="InterPro" id="IPR011712">
    <property type="entry name" value="Sig_transdc_His_kin_sub3_dim/P"/>
</dbReference>
<keyword evidence="5" id="KW-0812">Transmembrane</keyword>
<keyword evidence="5" id="KW-1133">Transmembrane helix</keyword>
<protein>
    <submittedName>
        <fullName evidence="7">Two-component system, NarL family, sensor histidine kinase DesK</fullName>
    </submittedName>
</protein>
<feature type="transmembrane region" description="Helical" evidence="5">
    <location>
        <begin position="67"/>
        <end position="86"/>
    </location>
</feature>
<sequence length="396" mass="42133">MAPVTSPRTSPTPGPATGPGTGPDTTPDPEPARSGLSGGAGIFFIVVWTLFLVQPLVVAWQRRDARGYAGLALVLLFVAVYLSILVGRRRAMRSSGFTDPRPPRALLGIAVCALLAAATCLALGQVGTATAVYVCVLCTMTLPRRWGLPAALLTAAVFFASGVLVPGWEPDGTLLLSMLAATLAVWGIQQVLVRNAQLVQAQHTNRSLAVANERNRFARDLHDILGHSLTVITVKAELARRLLAVDPVRAEQELADLERLSRDALDDVRRAVEGYRDLTLPGELARARQALATAQIEADLPNATDMVPTQARELFAWTVREGVTNVIRHSHARHCQVVIAPGRLEVRDDGRGPAGSDDAGRGGHGLLGLRERAAALGGSVQTETLDPGFRLAVVLP</sequence>
<dbReference type="AlphaFoldDB" id="A0A1H1M409"/>
<evidence type="ECO:0000256" key="1">
    <source>
        <dbReference type="ARBA" id="ARBA00022679"/>
    </source>
</evidence>
<evidence type="ECO:0000256" key="5">
    <source>
        <dbReference type="SAM" id="Phobius"/>
    </source>
</evidence>
<dbReference type="SUPFAM" id="SSF55874">
    <property type="entry name" value="ATPase domain of HSP90 chaperone/DNA topoisomerase II/histidine kinase"/>
    <property type="match status" value="1"/>
</dbReference>
<organism evidence="7 8">
    <name type="scientific">Nocardioides scoriae</name>
    <dbReference type="NCBI Taxonomy" id="642780"/>
    <lineage>
        <taxon>Bacteria</taxon>
        <taxon>Bacillati</taxon>
        <taxon>Actinomycetota</taxon>
        <taxon>Actinomycetes</taxon>
        <taxon>Propionibacteriales</taxon>
        <taxon>Nocardioidaceae</taxon>
        <taxon>Nocardioides</taxon>
    </lineage>
</organism>
<feature type="region of interest" description="Disordered" evidence="4">
    <location>
        <begin position="1"/>
        <end position="32"/>
    </location>
</feature>
<proteinExistence type="predicted"/>
<dbReference type="EMBL" id="LT629757">
    <property type="protein sequence ID" value="SDR81554.1"/>
    <property type="molecule type" value="Genomic_DNA"/>
</dbReference>
<evidence type="ECO:0000313" key="7">
    <source>
        <dbReference type="EMBL" id="SDR81554.1"/>
    </source>
</evidence>
<reference evidence="8" key="1">
    <citation type="submission" date="2016-10" db="EMBL/GenBank/DDBJ databases">
        <authorList>
            <person name="Varghese N."/>
            <person name="Submissions S."/>
        </authorList>
    </citation>
    <scope>NUCLEOTIDE SEQUENCE [LARGE SCALE GENOMIC DNA]</scope>
    <source>
        <strain evidence="8">DSM 22127</strain>
    </source>
</reference>
<dbReference type="InterPro" id="IPR050482">
    <property type="entry name" value="Sensor_HK_TwoCompSys"/>
</dbReference>
<feature type="transmembrane region" description="Helical" evidence="5">
    <location>
        <begin position="106"/>
        <end position="134"/>
    </location>
</feature>
<feature type="transmembrane region" description="Helical" evidence="5">
    <location>
        <begin position="40"/>
        <end position="60"/>
    </location>
</feature>
<evidence type="ECO:0000313" key="8">
    <source>
        <dbReference type="Proteomes" id="UP000198859"/>
    </source>
</evidence>
<keyword evidence="5" id="KW-0472">Membrane</keyword>
<keyword evidence="3" id="KW-0902">Two-component regulatory system</keyword>
<name>A0A1H1M409_9ACTN</name>
<dbReference type="Gene3D" id="1.20.5.1930">
    <property type="match status" value="1"/>
</dbReference>
<dbReference type="GO" id="GO:0000155">
    <property type="term" value="F:phosphorelay sensor kinase activity"/>
    <property type="evidence" value="ECO:0007669"/>
    <property type="project" value="InterPro"/>
</dbReference>
<evidence type="ECO:0000256" key="4">
    <source>
        <dbReference type="SAM" id="MobiDB-lite"/>
    </source>
</evidence>
<dbReference type="PANTHER" id="PTHR24421:SF63">
    <property type="entry name" value="SENSOR HISTIDINE KINASE DESK"/>
    <property type="match status" value="1"/>
</dbReference>
<evidence type="ECO:0000256" key="2">
    <source>
        <dbReference type="ARBA" id="ARBA00022777"/>
    </source>
</evidence>
<dbReference type="PANTHER" id="PTHR24421">
    <property type="entry name" value="NITRATE/NITRITE SENSOR PROTEIN NARX-RELATED"/>
    <property type="match status" value="1"/>
</dbReference>
<dbReference type="InterPro" id="IPR036890">
    <property type="entry name" value="HATPase_C_sf"/>
</dbReference>
<dbReference type="Proteomes" id="UP000198859">
    <property type="component" value="Chromosome I"/>
</dbReference>
<evidence type="ECO:0000256" key="3">
    <source>
        <dbReference type="ARBA" id="ARBA00023012"/>
    </source>
</evidence>
<gene>
    <name evidence="7" type="ORF">SAMN04488570_0462</name>
</gene>